<reference evidence="2 3" key="1">
    <citation type="submission" date="2016-10" db="EMBL/GenBank/DDBJ databases">
        <authorList>
            <person name="de Groot N.N."/>
        </authorList>
    </citation>
    <scope>NUCLEOTIDE SEQUENCE [LARGE SCALE GENOMIC DNA]</scope>
    <source>
        <strain evidence="2 3">DSM 21001</strain>
    </source>
</reference>
<dbReference type="InterPro" id="IPR005149">
    <property type="entry name" value="Tscrpt_reg_PadR_N"/>
</dbReference>
<dbReference type="Pfam" id="PF03551">
    <property type="entry name" value="PadR"/>
    <property type="match status" value="1"/>
</dbReference>
<organism evidence="2 3">
    <name type="scientific">Granulicella pectinivorans</name>
    <dbReference type="NCBI Taxonomy" id="474950"/>
    <lineage>
        <taxon>Bacteria</taxon>
        <taxon>Pseudomonadati</taxon>
        <taxon>Acidobacteriota</taxon>
        <taxon>Terriglobia</taxon>
        <taxon>Terriglobales</taxon>
        <taxon>Acidobacteriaceae</taxon>
        <taxon>Granulicella</taxon>
    </lineage>
</organism>
<dbReference type="RefSeq" id="WP_089836252.1">
    <property type="nucleotide sequence ID" value="NZ_FOZL01000001.1"/>
</dbReference>
<dbReference type="PANTHER" id="PTHR33169">
    <property type="entry name" value="PADR-FAMILY TRANSCRIPTIONAL REGULATOR"/>
    <property type="match status" value="1"/>
</dbReference>
<evidence type="ECO:0000313" key="2">
    <source>
        <dbReference type="EMBL" id="SFS00377.1"/>
    </source>
</evidence>
<dbReference type="Proteomes" id="UP000199024">
    <property type="component" value="Unassembled WGS sequence"/>
</dbReference>
<dbReference type="AlphaFoldDB" id="A0A1I6LA93"/>
<dbReference type="InterPro" id="IPR036390">
    <property type="entry name" value="WH_DNA-bd_sf"/>
</dbReference>
<dbReference type="Gene3D" id="1.10.10.10">
    <property type="entry name" value="Winged helix-like DNA-binding domain superfamily/Winged helix DNA-binding domain"/>
    <property type="match status" value="1"/>
</dbReference>
<gene>
    <name evidence="2" type="ORF">SAMN05421771_0477</name>
</gene>
<sequence>MNSSTAPPETHLPLTPAVFAILLALADGEKHGYAIMQEARQHTAMGPGTLYGSLDRLLAGGMIAETVAEDERRRFYRLTSLGEQVLAAETTRLEQSVTRARGKGVRPLGVQA</sequence>
<dbReference type="InterPro" id="IPR052509">
    <property type="entry name" value="Metal_resp_DNA-bind_regulator"/>
</dbReference>
<keyword evidence="3" id="KW-1185">Reference proteome</keyword>
<evidence type="ECO:0000259" key="1">
    <source>
        <dbReference type="Pfam" id="PF03551"/>
    </source>
</evidence>
<proteinExistence type="predicted"/>
<accession>A0A1I6LA93</accession>
<protein>
    <submittedName>
        <fullName evidence="2">Transcriptional regulator, PadR family</fullName>
    </submittedName>
</protein>
<dbReference type="PANTHER" id="PTHR33169:SF13">
    <property type="entry name" value="PADR-FAMILY TRANSCRIPTIONAL REGULATOR"/>
    <property type="match status" value="1"/>
</dbReference>
<name>A0A1I6LA93_9BACT</name>
<feature type="domain" description="Transcription regulator PadR N-terminal" evidence="1">
    <location>
        <begin position="21"/>
        <end position="87"/>
    </location>
</feature>
<dbReference type="EMBL" id="FOZL01000001">
    <property type="protein sequence ID" value="SFS00377.1"/>
    <property type="molecule type" value="Genomic_DNA"/>
</dbReference>
<dbReference type="SUPFAM" id="SSF46785">
    <property type="entry name" value="Winged helix' DNA-binding domain"/>
    <property type="match status" value="1"/>
</dbReference>
<dbReference type="InterPro" id="IPR036388">
    <property type="entry name" value="WH-like_DNA-bd_sf"/>
</dbReference>
<dbReference type="STRING" id="474950.SAMN05421771_0477"/>
<dbReference type="OrthoDB" id="9814826at2"/>
<evidence type="ECO:0000313" key="3">
    <source>
        <dbReference type="Proteomes" id="UP000199024"/>
    </source>
</evidence>